<dbReference type="InterPro" id="IPR020843">
    <property type="entry name" value="ER"/>
</dbReference>
<dbReference type="NCBIfam" id="TIGR02823">
    <property type="entry name" value="oxido_YhdH"/>
    <property type="match status" value="1"/>
</dbReference>
<dbReference type="InterPro" id="IPR014188">
    <property type="entry name" value="Acrylyl-CoA_reductase_AcuI"/>
</dbReference>
<dbReference type="Gene3D" id="3.90.180.10">
    <property type="entry name" value="Medium-chain alcohol dehydrogenases, catalytic domain"/>
    <property type="match status" value="1"/>
</dbReference>
<dbReference type="PANTHER" id="PTHR43677:SF1">
    <property type="entry name" value="ACRYLYL-COA REDUCTASE ACUI-RELATED"/>
    <property type="match status" value="1"/>
</dbReference>
<accession>A0A5D4H9E1</accession>
<dbReference type="InterPro" id="IPR051397">
    <property type="entry name" value="Zn-ADH-like_protein"/>
</dbReference>
<dbReference type="SMART" id="SM00829">
    <property type="entry name" value="PKS_ER"/>
    <property type="match status" value="1"/>
</dbReference>
<organism evidence="2 3">
    <name type="scientific">Sphingobacterium phlebotomi</name>
    <dbReference type="NCBI Taxonomy" id="2605433"/>
    <lineage>
        <taxon>Bacteria</taxon>
        <taxon>Pseudomonadati</taxon>
        <taxon>Bacteroidota</taxon>
        <taxon>Sphingobacteriia</taxon>
        <taxon>Sphingobacteriales</taxon>
        <taxon>Sphingobacteriaceae</taxon>
        <taxon>Sphingobacterium</taxon>
    </lineage>
</organism>
<dbReference type="CDD" id="cd05280">
    <property type="entry name" value="MDR_yhdh_yhfp"/>
    <property type="match status" value="1"/>
</dbReference>
<dbReference type="InterPro" id="IPR013149">
    <property type="entry name" value="ADH-like_C"/>
</dbReference>
<comment type="caution">
    <text evidence="2">The sequence shown here is derived from an EMBL/GenBank/DDBJ whole genome shotgun (WGS) entry which is preliminary data.</text>
</comment>
<dbReference type="SUPFAM" id="SSF51735">
    <property type="entry name" value="NAD(P)-binding Rossmann-fold domains"/>
    <property type="match status" value="1"/>
</dbReference>
<dbReference type="PANTHER" id="PTHR43677">
    <property type="entry name" value="SHORT-CHAIN DEHYDROGENASE/REDUCTASE"/>
    <property type="match status" value="1"/>
</dbReference>
<dbReference type="EMBL" id="VTAV01000002">
    <property type="protein sequence ID" value="TYR37486.1"/>
    <property type="molecule type" value="Genomic_DNA"/>
</dbReference>
<reference evidence="2 3" key="1">
    <citation type="submission" date="2019-08" db="EMBL/GenBank/DDBJ databases">
        <title>Phlebobacter frassis gen. nov. sp. nov., a new member of family Sphingobacteriaceae isolated from sand fly rearing media.</title>
        <authorList>
            <person name="Kakumanu M.L."/>
            <person name="Marayati B.F."/>
            <person name="Wada-Katsumata A."/>
            <person name="Wasserberg G."/>
            <person name="Schal C."/>
            <person name="Apperson C.S."/>
            <person name="Ponnusamy L."/>
        </authorList>
    </citation>
    <scope>NUCLEOTIDE SEQUENCE [LARGE SCALE GENOMIC DNA]</scope>
    <source>
        <strain evidence="2 3">SSI9</strain>
    </source>
</reference>
<dbReference type="Pfam" id="PF00107">
    <property type="entry name" value="ADH_zinc_N"/>
    <property type="match status" value="1"/>
</dbReference>
<dbReference type="Pfam" id="PF08240">
    <property type="entry name" value="ADH_N"/>
    <property type="match status" value="1"/>
</dbReference>
<dbReference type="SUPFAM" id="SSF50129">
    <property type="entry name" value="GroES-like"/>
    <property type="match status" value="1"/>
</dbReference>
<evidence type="ECO:0000313" key="2">
    <source>
        <dbReference type="EMBL" id="TYR37486.1"/>
    </source>
</evidence>
<feature type="domain" description="Enoyl reductase (ER)" evidence="1">
    <location>
        <begin position="19"/>
        <end position="328"/>
    </location>
</feature>
<proteinExistence type="predicted"/>
<protein>
    <submittedName>
        <fullName evidence="2">YhdH/YhfP family quinone oxidoreductase</fullName>
    </submittedName>
</protein>
<dbReference type="RefSeq" id="WP_148918227.1">
    <property type="nucleotide sequence ID" value="NZ_VTAV01000002.1"/>
</dbReference>
<dbReference type="InterPro" id="IPR013154">
    <property type="entry name" value="ADH-like_N"/>
</dbReference>
<gene>
    <name evidence="2" type="ORF">FXV77_05630</name>
</gene>
<dbReference type="GO" id="GO:0043957">
    <property type="term" value="F:acryloyl-CoA reductase (NADPH) activity"/>
    <property type="evidence" value="ECO:0007669"/>
    <property type="project" value="TreeGrafter"/>
</dbReference>
<sequence>MAYQFKGLYITEEQGEFKANLTELSTADLPNNEVLIKVAFSPVNYKDVLSASGNKGVTQKFPHVPGIDAAGEVVSSRSNKFKTGDKVIVTGYDLGMNTWGGFGEYISVPSGWVLSLPEPLSLLDAMALGTAGLTAGLSIYELINSGVTPEKGKIAVSGATGGVGSISVAILSKLGYEVVAISGKKQNDFLTRTLGANAVFTRQDFIDKYDKDIMSKMELAGGIDAVGGRILSGMLKATNYNGTVTCCGLVASPNIETTIYPFIIRNVTLVGIDSVEQPLNHKEAIWKLLANEWKPTVLSHITKLINLEELPAALYDVSQGNAIGRYVVSHG</sequence>
<dbReference type="InterPro" id="IPR036291">
    <property type="entry name" value="NAD(P)-bd_dom_sf"/>
</dbReference>
<keyword evidence="3" id="KW-1185">Reference proteome</keyword>
<name>A0A5D4H9E1_9SPHI</name>
<evidence type="ECO:0000259" key="1">
    <source>
        <dbReference type="SMART" id="SM00829"/>
    </source>
</evidence>
<dbReference type="Gene3D" id="3.40.50.720">
    <property type="entry name" value="NAD(P)-binding Rossmann-like Domain"/>
    <property type="match status" value="1"/>
</dbReference>
<dbReference type="InterPro" id="IPR011032">
    <property type="entry name" value="GroES-like_sf"/>
</dbReference>
<dbReference type="Proteomes" id="UP000322362">
    <property type="component" value="Unassembled WGS sequence"/>
</dbReference>
<evidence type="ECO:0000313" key="3">
    <source>
        <dbReference type="Proteomes" id="UP000322362"/>
    </source>
</evidence>
<dbReference type="AlphaFoldDB" id="A0A5D4H9E1"/>